<comment type="caution">
    <text evidence="11">The sequence shown here is derived from an EMBL/GenBank/DDBJ whole genome shotgun (WGS) entry which is preliminary data.</text>
</comment>
<keyword evidence="6 11" id="KW-0695">RNA-directed DNA polymerase</keyword>
<dbReference type="InterPro" id="IPR051083">
    <property type="entry name" value="GrpII_Intron_Splice-Mob/Def"/>
</dbReference>
<dbReference type="EC" id="2.7.7.49" evidence="1"/>
<evidence type="ECO:0000256" key="9">
    <source>
        <dbReference type="ARBA" id="ARBA00048173"/>
    </source>
</evidence>
<evidence type="ECO:0000313" key="11">
    <source>
        <dbReference type="EMBL" id="RAU16421.1"/>
    </source>
</evidence>
<protein>
    <recommendedName>
        <fullName evidence="1">RNA-directed DNA polymerase</fullName>
        <ecNumber evidence="1">2.7.7.49</ecNumber>
    </recommendedName>
</protein>
<dbReference type="InterPro" id="IPR000477">
    <property type="entry name" value="RT_dom"/>
</dbReference>
<dbReference type="CDD" id="cd01651">
    <property type="entry name" value="RT_G2_intron"/>
    <property type="match status" value="1"/>
</dbReference>
<proteinExistence type="inferred from homology"/>
<evidence type="ECO:0000313" key="12">
    <source>
        <dbReference type="Proteomes" id="UP000250744"/>
    </source>
</evidence>
<dbReference type="GO" id="GO:0046872">
    <property type="term" value="F:metal ion binding"/>
    <property type="evidence" value="ECO:0007669"/>
    <property type="project" value="UniProtKB-KW"/>
</dbReference>
<dbReference type="EMBL" id="QKRX01000029">
    <property type="protein sequence ID" value="RAU16421.1"/>
    <property type="molecule type" value="Genomic_DNA"/>
</dbReference>
<gene>
    <name evidence="11" type="primary">ltrA</name>
    <name evidence="11" type="ORF">DN062_18250</name>
</gene>
<comment type="catalytic activity">
    <reaction evidence="9">
        <text>DNA(n) + a 2'-deoxyribonucleoside 5'-triphosphate = DNA(n+1) + diphosphate</text>
        <dbReference type="Rhea" id="RHEA:22508"/>
        <dbReference type="Rhea" id="RHEA-COMP:17339"/>
        <dbReference type="Rhea" id="RHEA-COMP:17340"/>
        <dbReference type="ChEBI" id="CHEBI:33019"/>
        <dbReference type="ChEBI" id="CHEBI:61560"/>
        <dbReference type="ChEBI" id="CHEBI:173112"/>
        <dbReference type="EC" id="2.7.7.49"/>
    </reaction>
</comment>
<evidence type="ECO:0000259" key="10">
    <source>
        <dbReference type="PROSITE" id="PS50878"/>
    </source>
</evidence>
<name>A0A364NHD6_9GAMM</name>
<comment type="similarity">
    <text evidence="8">Belongs to the bacterial reverse transcriptase family.</text>
</comment>
<dbReference type="GO" id="GO:0051607">
    <property type="term" value="P:defense response to virus"/>
    <property type="evidence" value="ECO:0007669"/>
    <property type="project" value="UniProtKB-KW"/>
</dbReference>
<evidence type="ECO:0000256" key="2">
    <source>
        <dbReference type="ARBA" id="ARBA00022679"/>
    </source>
</evidence>
<dbReference type="Pfam" id="PF00078">
    <property type="entry name" value="RVT_1"/>
    <property type="match status" value="1"/>
</dbReference>
<dbReference type="AlphaFoldDB" id="A0A364NHD6"/>
<keyword evidence="3" id="KW-0548">Nucleotidyltransferase</keyword>
<dbReference type="PRINTS" id="PR00866">
    <property type="entry name" value="RNADNAPOLMS"/>
</dbReference>
<evidence type="ECO:0000256" key="7">
    <source>
        <dbReference type="ARBA" id="ARBA00023118"/>
    </source>
</evidence>
<evidence type="ECO:0000256" key="4">
    <source>
        <dbReference type="ARBA" id="ARBA00022723"/>
    </source>
</evidence>
<dbReference type="PROSITE" id="PS50878">
    <property type="entry name" value="RT_POL"/>
    <property type="match status" value="1"/>
</dbReference>
<dbReference type="Proteomes" id="UP000250744">
    <property type="component" value="Unassembled WGS sequence"/>
</dbReference>
<sequence>MTQTKPFTIPKSLVYEAYKRVKANRGGAGIDGESLKAFEVDLGKNLYKVWNRLSSGSYMPPPVMRVEIEKAGGGVRPLGIPTVSDRIAQMVVKLQIEPLLESHFHEDSYGYRPGKSAHQALERVKTRCIRRAWVLDMDIEGFFDSIDRELLLRAVRKHIKERWHLLYIERWLNAPVQHKDGRLEYPQRGTPQGGVISPLLANLFLHYVFDVWVERHWGGIQFERYADDIVCHCASYHEAQRLRSVLEQRFEMCGLQLHPKKTKVVYCKGGYNRQSFPVVAFDFLGYTFRPRWIKTRRGDMGLYFLGGISQKAAKALRHEINRWPWSYWCHKELVDIRAYALSRLRGWYQYYGLFGKSIIRNVLFHFDKRLSRWGLKKYKKLKTLMQAAKRVNKVRRDYPWAFPHWRKVLLNS</sequence>
<dbReference type="PANTHER" id="PTHR34047">
    <property type="entry name" value="NUCLEAR INTRON MATURASE 1, MITOCHONDRIAL-RELATED"/>
    <property type="match status" value="1"/>
</dbReference>
<evidence type="ECO:0000256" key="1">
    <source>
        <dbReference type="ARBA" id="ARBA00012493"/>
    </source>
</evidence>
<organism evidence="11 12">
    <name type="scientific">Nitrincola tibetensis</name>
    <dbReference type="NCBI Taxonomy" id="2219697"/>
    <lineage>
        <taxon>Bacteria</taxon>
        <taxon>Pseudomonadati</taxon>
        <taxon>Pseudomonadota</taxon>
        <taxon>Gammaproteobacteria</taxon>
        <taxon>Oceanospirillales</taxon>
        <taxon>Oceanospirillaceae</taxon>
        <taxon>Nitrincola</taxon>
    </lineage>
</organism>
<dbReference type="GO" id="GO:0003964">
    <property type="term" value="F:RNA-directed DNA polymerase activity"/>
    <property type="evidence" value="ECO:0007669"/>
    <property type="project" value="UniProtKB-KW"/>
</dbReference>
<dbReference type="SUPFAM" id="SSF56672">
    <property type="entry name" value="DNA/RNA polymerases"/>
    <property type="match status" value="1"/>
</dbReference>
<reference evidence="11 12" key="1">
    <citation type="submission" date="2018-06" db="EMBL/GenBank/DDBJ databases">
        <title>Nitrincola tibetense sp. nov., isolated from Lake XuguoCo on Tibetan Plateau.</title>
        <authorList>
            <person name="Xing P."/>
        </authorList>
    </citation>
    <scope>NUCLEOTIDE SEQUENCE [LARGE SCALE GENOMIC DNA]</scope>
    <source>
        <strain evidence="12">xg18</strain>
    </source>
</reference>
<keyword evidence="2" id="KW-0808">Transferase</keyword>
<dbReference type="NCBIfam" id="TIGR04416">
    <property type="entry name" value="group_II_RT_mat"/>
    <property type="match status" value="1"/>
</dbReference>
<dbReference type="GO" id="GO:0003723">
    <property type="term" value="F:RNA binding"/>
    <property type="evidence" value="ECO:0007669"/>
    <property type="project" value="InterPro"/>
</dbReference>
<evidence type="ECO:0000256" key="5">
    <source>
        <dbReference type="ARBA" id="ARBA00022842"/>
    </source>
</evidence>
<accession>A0A364NHD6</accession>
<dbReference type="RefSeq" id="WP_112160721.1">
    <property type="nucleotide sequence ID" value="NZ_QKRX01000029.1"/>
</dbReference>
<keyword evidence="4" id="KW-0479">Metal-binding</keyword>
<dbReference type="InterPro" id="IPR030931">
    <property type="entry name" value="Group_II_RT_mat"/>
</dbReference>
<feature type="domain" description="Reverse transcriptase" evidence="10">
    <location>
        <begin position="49"/>
        <end position="288"/>
    </location>
</feature>
<keyword evidence="12" id="KW-1185">Reference proteome</keyword>
<dbReference type="InterPro" id="IPR043502">
    <property type="entry name" value="DNA/RNA_pol_sf"/>
</dbReference>
<dbReference type="InterPro" id="IPR000123">
    <property type="entry name" value="Reverse_transcriptase_msDNA"/>
</dbReference>
<keyword evidence="5" id="KW-0460">Magnesium</keyword>
<evidence type="ECO:0000256" key="6">
    <source>
        <dbReference type="ARBA" id="ARBA00022918"/>
    </source>
</evidence>
<dbReference type="OrthoDB" id="9793236at2"/>
<dbReference type="PANTHER" id="PTHR34047:SF3">
    <property type="entry name" value="BLR2052 PROTEIN"/>
    <property type="match status" value="1"/>
</dbReference>
<evidence type="ECO:0000256" key="8">
    <source>
        <dbReference type="ARBA" id="ARBA00034120"/>
    </source>
</evidence>
<keyword evidence="7" id="KW-0051">Antiviral defense</keyword>
<evidence type="ECO:0000256" key="3">
    <source>
        <dbReference type="ARBA" id="ARBA00022695"/>
    </source>
</evidence>